<sequence>MAGETIGFVGTGRMGGPMAGRLMDAGYALCVYDTQSEASKPLVERGARLAKSPAEVASSADIVLASLPTPDIVKAVALGPDGIIAGNRARIVIDLSTSGPGAAKLIAEGFKPRNLTLVDAPVSGGIKGAVNGTLAVMVSCPKDTYQTVQPILKHFGKLFYTGDKPGTAQTAKLANNLMAAAALVITSEAVAMGVKGGVNAKVLIDIINASSGRNSASEDKFPRAVLPGTFDFGFTTGLSYKDVRLCIDEAEAMGVPMVCGSVVRQMLAITNAKYGASSDFTSIAKVLEEWAGVEMRG</sequence>
<dbReference type="Proteomes" id="UP000052023">
    <property type="component" value="Unassembled WGS sequence"/>
</dbReference>
<evidence type="ECO:0000313" key="6">
    <source>
        <dbReference type="EMBL" id="KRR18711.1"/>
    </source>
</evidence>
<protein>
    <submittedName>
        <fullName evidence="6">Oxidoreductase</fullName>
    </submittedName>
</protein>
<gene>
    <name evidence="6" type="ORF">CQ13_09665</name>
</gene>
<proteinExistence type="predicted"/>
<reference evidence="6 7" key="1">
    <citation type="submission" date="2014-03" db="EMBL/GenBank/DDBJ databases">
        <title>Bradyrhizobium valentinum sp. nov., isolated from effective nodules of Lupinus mariae-josephae, a lupine endemic of basic-lime soils in Eastern Spain.</title>
        <authorList>
            <person name="Duran D."/>
            <person name="Rey L."/>
            <person name="Navarro A."/>
            <person name="Busquets A."/>
            <person name="Imperial J."/>
            <person name="Ruiz-Argueso T."/>
        </authorList>
    </citation>
    <scope>NUCLEOTIDE SEQUENCE [LARGE SCALE GENOMIC DNA]</scope>
    <source>
        <strain evidence="6 7">Ro19</strain>
    </source>
</reference>
<feature type="domain" description="3-hydroxyisobutyrate dehydrogenase-like NAD-binding" evidence="5">
    <location>
        <begin position="166"/>
        <end position="287"/>
    </location>
</feature>
<dbReference type="Gene3D" id="3.40.50.720">
    <property type="entry name" value="NAD(P)-binding Rossmann-like Domain"/>
    <property type="match status" value="1"/>
</dbReference>
<dbReference type="GO" id="GO:0016616">
    <property type="term" value="F:oxidoreductase activity, acting on the CH-OH group of donors, NAD or NADP as acceptor"/>
    <property type="evidence" value="ECO:0007669"/>
    <property type="project" value="TreeGrafter"/>
</dbReference>
<organism evidence="6 7">
    <name type="scientific">Bradyrhizobium retamae</name>
    <dbReference type="NCBI Taxonomy" id="1300035"/>
    <lineage>
        <taxon>Bacteria</taxon>
        <taxon>Pseudomonadati</taxon>
        <taxon>Pseudomonadota</taxon>
        <taxon>Alphaproteobacteria</taxon>
        <taxon>Hyphomicrobiales</taxon>
        <taxon>Nitrobacteraceae</taxon>
        <taxon>Bradyrhizobium</taxon>
    </lineage>
</organism>
<dbReference type="Gene3D" id="1.10.1040.10">
    <property type="entry name" value="N-(1-d-carboxylethyl)-l-norvaline Dehydrogenase, domain 2"/>
    <property type="match status" value="1"/>
</dbReference>
<evidence type="ECO:0000259" key="4">
    <source>
        <dbReference type="Pfam" id="PF03446"/>
    </source>
</evidence>
<comment type="caution">
    <text evidence="6">The sequence shown here is derived from an EMBL/GenBank/DDBJ whole genome shotgun (WGS) entry which is preliminary data.</text>
</comment>
<dbReference type="EMBL" id="LLYA01000192">
    <property type="protein sequence ID" value="KRR18711.1"/>
    <property type="molecule type" value="Genomic_DNA"/>
</dbReference>
<name>A0A0R3MEJ9_9BRAD</name>
<feature type="domain" description="6-phosphogluconate dehydrogenase NADP-binding" evidence="4">
    <location>
        <begin position="5"/>
        <end position="160"/>
    </location>
</feature>
<dbReference type="RefSeq" id="WP_057846899.1">
    <property type="nucleotide sequence ID" value="NZ_LLYA01000192.1"/>
</dbReference>
<dbReference type="GO" id="GO:0051287">
    <property type="term" value="F:NAD binding"/>
    <property type="evidence" value="ECO:0007669"/>
    <property type="project" value="InterPro"/>
</dbReference>
<dbReference type="AlphaFoldDB" id="A0A0R3MEJ9"/>
<evidence type="ECO:0000256" key="3">
    <source>
        <dbReference type="PIRSR" id="PIRSR000103-1"/>
    </source>
</evidence>
<dbReference type="InterPro" id="IPR006115">
    <property type="entry name" value="6PGDH_NADP-bd"/>
</dbReference>
<dbReference type="GO" id="GO:0050661">
    <property type="term" value="F:NADP binding"/>
    <property type="evidence" value="ECO:0007669"/>
    <property type="project" value="InterPro"/>
</dbReference>
<evidence type="ECO:0000259" key="5">
    <source>
        <dbReference type="Pfam" id="PF14833"/>
    </source>
</evidence>
<dbReference type="SUPFAM" id="SSF48179">
    <property type="entry name" value="6-phosphogluconate dehydrogenase C-terminal domain-like"/>
    <property type="match status" value="1"/>
</dbReference>
<dbReference type="Pfam" id="PF03446">
    <property type="entry name" value="NAD_binding_2"/>
    <property type="match status" value="1"/>
</dbReference>
<keyword evidence="1" id="KW-0560">Oxidoreductase</keyword>
<dbReference type="Pfam" id="PF14833">
    <property type="entry name" value="NAD_binding_11"/>
    <property type="match status" value="1"/>
</dbReference>
<dbReference type="PANTHER" id="PTHR22981:SF7">
    <property type="entry name" value="3-HYDROXYISOBUTYRATE DEHYDROGENASE, MITOCHONDRIAL"/>
    <property type="match status" value="1"/>
</dbReference>
<evidence type="ECO:0000256" key="2">
    <source>
        <dbReference type="ARBA" id="ARBA00023027"/>
    </source>
</evidence>
<dbReference type="InterPro" id="IPR015815">
    <property type="entry name" value="HIBADH-related"/>
</dbReference>
<dbReference type="PIRSF" id="PIRSF000103">
    <property type="entry name" value="HIBADH"/>
    <property type="match status" value="1"/>
</dbReference>
<keyword evidence="2" id="KW-0520">NAD</keyword>
<dbReference type="InterPro" id="IPR013328">
    <property type="entry name" value="6PGD_dom2"/>
</dbReference>
<evidence type="ECO:0000313" key="7">
    <source>
        <dbReference type="Proteomes" id="UP000052023"/>
    </source>
</evidence>
<evidence type="ECO:0000256" key="1">
    <source>
        <dbReference type="ARBA" id="ARBA00023002"/>
    </source>
</evidence>
<keyword evidence="7" id="KW-1185">Reference proteome</keyword>
<dbReference type="InterPro" id="IPR008927">
    <property type="entry name" value="6-PGluconate_DH-like_C_sf"/>
</dbReference>
<dbReference type="InterPro" id="IPR036291">
    <property type="entry name" value="NAD(P)-bd_dom_sf"/>
</dbReference>
<accession>A0A0R3MEJ9</accession>
<dbReference type="InterPro" id="IPR029154">
    <property type="entry name" value="HIBADH-like_NADP-bd"/>
</dbReference>
<dbReference type="SUPFAM" id="SSF51735">
    <property type="entry name" value="NAD(P)-binding Rossmann-fold domains"/>
    <property type="match status" value="1"/>
</dbReference>
<dbReference type="PANTHER" id="PTHR22981">
    <property type="entry name" value="3-HYDROXYISOBUTYRATE DEHYDROGENASE-RELATED"/>
    <property type="match status" value="1"/>
</dbReference>
<dbReference type="OrthoDB" id="9812907at2"/>
<feature type="active site" evidence="3">
    <location>
        <position position="172"/>
    </location>
</feature>